<protein>
    <recommendedName>
        <fullName evidence="2">N-acetyltransferase domain-containing protein</fullName>
    </recommendedName>
</protein>
<evidence type="ECO:0000313" key="3">
    <source>
        <dbReference type="EMBL" id="MBB5348702.1"/>
    </source>
</evidence>
<dbReference type="Gene3D" id="3.40.630.30">
    <property type="match status" value="1"/>
</dbReference>
<dbReference type="InterPro" id="IPR000182">
    <property type="entry name" value="GNAT_dom"/>
</dbReference>
<evidence type="ECO:0000256" key="1">
    <source>
        <dbReference type="SAM" id="MobiDB-lite"/>
    </source>
</evidence>
<dbReference type="SUPFAM" id="SSF55729">
    <property type="entry name" value="Acyl-CoA N-acyltransferases (Nat)"/>
    <property type="match status" value="1"/>
</dbReference>
<organism evidence="3 4">
    <name type="scientific">Desulfoprunum benzoelyticum</name>
    <dbReference type="NCBI Taxonomy" id="1506996"/>
    <lineage>
        <taxon>Bacteria</taxon>
        <taxon>Pseudomonadati</taxon>
        <taxon>Thermodesulfobacteriota</taxon>
        <taxon>Desulfobulbia</taxon>
        <taxon>Desulfobulbales</taxon>
        <taxon>Desulfobulbaceae</taxon>
        <taxon>Desulfoprunum</taxon>
    </lineage>
</organism>
<dbReference type="GO" id="GO:0016747">
    <property type="term" value="F:acyltransferase activity, transferring groups other than amino-acyl groups"/>
    <property type="evidence" value="ECO:0007669"/>
    <property type="project" value="InterPro"/>
</dbReference>
<dbReference type="Proteomes" id="UP000539642">
    <property type="component" value="Unassembled WGS sequence"/>
</dbReference>
<dbReference type="PROSITE" id="PS51186">
    <property type="entry name" value="GNAT"/>
    <property type="match status" value="2"/>
</dbReference>
<dbReference type="RefSeq" id="WP_205240205.1">
    <property type="nucleotide sequence ID" value="NZ_JACHEO010000014.1"/>
</dbReference>
<dbReference type="EMBL" id="JACHEO010000014">
    <property type="protein sequence ID" value="MBB5348702.1"/>
    <property type="molecule type" value="Genomic_DNA"/>
</dbReference>
<dbReference type="InterPro" id="IPR039968">
    <property type="entry name" value="BcerS-like"/>
</dbReference>
<feature type="domain" description="N-acetyltransferase" evidence="2">
    <location>
        <begin position="214"/>
        <end position="393"/>
    </location>
</feature>
<proteinExistence type="predicted"/>
<dbReference type="PANTHER" id="PTHR41368">
    <property type="entry name" value="PROTEIN YGHO"/>
    <property type="match status" value="1"/>
</dbReference>
<accession>A0A840USD2</accession>
<reference evidence="3 4" key="1">
    <citation type="submission" date="2020-08" db="EMBL/GenBank/DDBJ databases">
        <title>Genomic Encyclopedia of Type Strains, Phase IV (KMG-IV): sequencing the most valuable type-strain genomes for metagenomic binning, comparative biology and taxonomic classification.</title>
        <authorList>
            <person name="Goeker M."/>
        </authorList>
    </citation>
    <scope>NUCLEOTIDE SEQUENCE [LARGE SCALE GENOMIC DNA]</scope>
    <source>
        <strain evidence="3 4">DSM 28570</strain>
    </source>
</reference>
<dbReference type="InterPro" id="IPR016181">
    <property type="entry name" value="Acyl_CoA_acyltransferase"/>
</dbReference>
<feature type="compositionally biased region" description="Low complexity" evidence="1">
    <location>
        <begin position="1"/>
        <end position="16"/>
    </location>
</feature>
<comment type="caution">
    <text evidence="3">The sequence shown here is derived from an EMBL/GenBank/DDBJ whole genome shotgun (WGS) entry which is preliminary data.</text>
</comment>
<sequence>MKDATPADTTPPTGAARTHGSLRVVKVESRSDLKTFLHLPWSLYQDDRQWVPPLLHEQRLLFSPKNPYFDHAVCRCWIAVRDGRPVGRISAQIDRLHLDRYEDATGFFGMLEAEDDGEIFQALLRTAEDWNRAGGMQRIRGPFNLSINQECGLLVDGFETQPAMMMGHARPYYARRVGQCGYVKEKDLLAYAIDTGVEPSNAMNLILKRTKKRIKTRTVSRKSFQHDLDMIFDIFNDAWSDNWGFIPFTRNEITHMANDLRLLINERLARIAYVDDQPCAFIVLLPNLNEAIADLNGRLLPLGWLKLLWRLKVRRLRTGRILLLGVRKAFQGTTLGAALAYRVIGDTRQAVLDLGMKELELSWILEDNIGIQSIIEDCGGREYKRYRIFSKQL</sequence>
<name>A0A840USD2_9BACT</name>
<dbReference type="PANTHER" id="PTHR41368:SF1">
    <property type="entry name" value="PROTEIN YGHO"/>
    <property type="match status" value="1"/>
</dbReference>
<feature type="domain" description="N-acetyltransferase" evidence="2">
    <location>
        <begin position="27"/>
        <end position="204"/>
    </location>
</feature>
<evidence type="ECO:0000259" key="2">
    <source>
        <dbReference type="PROSITE" id="PS51186"/>
    </source>
</evidence>
<dbReference type="AlphaFoldDB" id="A0A840USD2"/>
<keyword evidence="4" id="KW-1185">Reference proteome</keyword>
<evidence type="ECO:0000313" key="4">
    <source>
        <dbReference type="Proteomes" id="UP000539642"/>
    </source>
</evidence>
<feature type="region of interest" description="Disordered" evidence="1">
    <location>
        <begin position="1"/>
        <end position="20"/>
    </location>
</feature>
<gene>
    <name evidence="3" type="ORF">HNQ81_002442</name>
</gene>